<evidence type="ECO:0000313" key="2">
    <source>
        <dbReference type="Proteomes" id="UP001348817"/>
    </source>
</evidence>
<reference evidence="1 2" key="1">
    <citation type="submission" date="2021-12" db="EMBL/GenBank/DDBJ databases">
        <title>Genome sequencing of bacteria with rrn-lacking chromosome and rrn-plasmid.</title>
        <authorList>
            <person name="Anda M."/>
            <person name="Iwasaki W."/>
        </authorList>
    </citation>
    <scope>NUCLEOTIDE SEQUENCE [LARGE SCALE GENOMIC DNA]</scope>
    <source>
        <strain evidence="1 2">DSM 100852</strain>
        <plasmid evidence="1 2">pFA12</plasmid>
    </source>
</reference>
<protein>
    <recommendedName>
        <fullName evidence="3">Secreted protein</fullName>
    </recommendedName>
</protein>
<accession>A0AAU9D1X1</accession>
<evidence type="ECO:0000313" key="1">
    <source>
        <dbReference type="EMBL" id="BDD13127.1"/>
    </source>
</evidence>
<sequence>MALLGWWSGMWTGFAFAKALGGVSRASRLRAEGGWWPKSPELAEGVAGLVCPFPEDCGGTDKHEATYLPEAFC</sequence>
<dbReference type="AlphaFoldDB" id="A0AAU9D1X1"/>
<dbReference type="EMBL" id="AP025326">
    <property type="protein sequence ID" value="BDD13127.1"/>
    <property type="molecule type" value="Genomic_DNA"/>
</dbReference>
<evidence type="ECO:0008006" key="3">
    <source>
        <dbReference type="Google" id="ProtNLM"/>
    </source>
</evidence>
<proteinExistence type="predicted"/>
<keyword evidence="1" id="KW-0614">Plasmid</keyword>
<name>A0AAU9D1X1_9BACT</name>
<organism evidence="1 2">
    <name type="scientific">Fulvitalea axinellae</name>
    <dbReference type="NCBI Taxonomy" id="1182444"/>
    <lineage>
        <taxon>Bacteria</taxon>
        <taxon>Pseudomonadati</taxon>
        <taxon>Bacteroidota</taxon>
        <taxon>Cytophagia</taxon>
        <taxon>Cytophagales</taxon>
        <taxon>Persicobacteraceae</taxon>
        <taxon>Fulvitalea</taxon>
    </lineage>
</organism>
<dbReference type="Proteomes" id="UP001348817">
    <property type="component" value="Plasmid pFA12"/>
</dbReference>
<keyword evidence="2" id="KW-1185">Reference proteome</keyword>
<gene>
    <name evidence="1" type="ORF">FUAX_55590</name>
</gene>
<dbReference type="KEGG" id="fax:FUAX_55590"/>
<geneLocation type="plasmid" evidence="1 2">
    <name>pFA12</name>
</geneLocation>